<evidence type="ECO:0000256" key="1">
    <source>
        <dbReference type="SAM" id="MobiDB-lite"/>
    </source>
</evidence>
<feature type="transmembrane region" description="Helical" evidence="2">
    <location>
        <begin position="519"/>
        <end position="540"/>
    </location>
</feature>
<dbReference type="OrthoDB" id="413443at2759"/>
<evidence type="ECO:0000313" key="3">
    <source>
        <dbReference type="EMBL" id="OLP78597.1"/>
    </source>
</evidence>
<gene>
    <name evidence="3" type="ORF">AK812_SmicGene41209</name>
</gene>
<feature type="region of interest" description="Disordered" evidence="1">
    <location>
        <begin position="82"/>
        <end position="112"/>
    </location>
</feature>
<dbReference type="EMBL" id="LSRX01001591">
    <property type="protein sequence ID" value="OLP78597.1"/>
    <property type="molecule type" value="Genomic_DNA"/>
</dbReference>
<accession>A0A1Q9C6U4</accession>
<evidence type="ECO:0000256" key="2">
    <source>
        <dbReference type="SAM" id="Phobius"/>
    </source>
</evidence>
<name>A0A1Q9C6U4_SYMMI</name>
<evidence type="ECO:0000313" key="4">
    <source>
        <dbReference type="Proteomes" id="UP000186817"/>
    </source>
</evidence>
<feature type="transmembrane region" description="Helical" evidence="2">
    <location>
        <begin position="335"/>
        <end position="358"/>
    </location>
</feature>
<proteinExistence type="predicted"/>
<dbReference type="AlphaFoldDB" id="A0A1Q9C6U4"/>
<sequence length="646" mass="73600">MCSLKWGLENRLEEDMATTANLPSQNHSGDEENFESFRLLSLAQGSSFPGGHSCRFAFGWLEHTDSMHPTLEVAEGLPVPDATESADYDDGETYANTESVSDNMSKMSSEDRNRKMEEMVVEILSNMMPAKPDIIRAARAGRATFCCGRALRSSRGKRGDFRTSFQTVKIAEFWSHSWHGSRWSKIVTAIYLNNGLIAPLIATICAMIAASLFVAGVLPMEFVEWTDNPWIPQYQYPLVSYWAKATGFIVYCFILLFWQRAHGIFLDTLCIKQDDTQWKALALLSMPALLKSADSLLVLWDPTYTRRLWCCFEIAAFLHSRPIGQKAHVRVRPTLLGVGFISFLMAPAIVLLALAFVPSDPERRTGNHEVMWPLMAGCSFVAFYFSVMQLRKFFRSVEMIQSELQDFRFDNCSCHCCATNHQFSQTCDRRILTICISKWFGSIDRFEDLMRSEVLACLTEQLATNILTYREFVVMSLPVLWHFLDSASEPLDWYFRTHTHKPDLRHEIKVFARELFRGLGWTFGALPTLFLVTSRLACLLRRRVGRSYGAKICWDLLIICSILLVAIALFVAFLVLEQVCGITLLGILVFDAILFTCTFLLFRCLPDPMRLKAQAVYQRDGHETDTFPSPEEMEVSVSTVRNRIQL</sequence>
<feature type="transmembrane region" description="Helical" evidence="2">
    <location>
        <begin position="370"/>
        <end position="387"/>
    </location>
</feature>
<feature type="transmembrane region" description="Helical" evidence="2">
    <location>
        <begin position="552"/>
        <end position="576"/>
    </location>
</feature>
<reference evidence="3 4" key="1">
    <citation type="submission" date="2016-02" db="EMBL/GenBank/DDBJ databases">
        <title>Genome analysis of coral dinoflagellate symbionts highlights evolutionary adaptations to a symbiotic lifestyle.</title>
        <authorList>
            <person name="Aranda M."/>
            <person name="Li Y."/>
            <person name="Liew Y.J."/>
            <person name="Baumgarten S."/>
            <person name="Simakov O."/>
            <person name="Wilson M."/>
            <person name="Piel J."/>
            <person name="Ashoor H."/>
            <person name="Bougouffa S."/>
            <person name="Bajic V.B."/>
            <person name="Ryu T."/>
            <person name="Ravasi T."/>
            <person name="Bayer T."/>
            <person name="Micklem G."/>
            <person name="Kim H."/>
            <person name="Bhak J."/>
            <person name="Lajeunesse T.C."/>
            <person name="Voolstra C.R."/>
        </authorList>
    </citation>
    <scope>NUCLEOTIDE SEQUENCE [LARGE SCALE GENOMIC DNA]</scope>
    <source>
        <strain evidence="3 4">CCMP2467</strain>
    </source>
</reference>
<protein>
    <recommendedName>
        <fullName evidence="5">Transmembrane protein</fullName>
    </recommendedName>
</protein>
<evidence type="ECO:0008006" key="5">
    <source>
        <dbReference type="Google" id="ProtNLM"/>
    </source>
</evidence>
<keyword evidence="2" id="KW-1133">Transmembrane helix</keyword>
<feature type="compositionally biased region" description="Polar residues" evidence="1">
    <location>
        <begin position="94"/>
        <end position="107"/>
    </location>
</feature>
<keyword evidence="2" id="KW-0812">Transmembrane</keyword>
<feature type="transmembrane region" description="Helical" evidence="2">
    <location>
        <begin position="191"/>
        <end position="218"/>
    </location>
</feature>
<keyword evidence="2" id="KW-0472">Membrane</keyword>
<comment type="caution">
    <text evidence="3">The sequence shown here is derived from an EMBL/GenBank/DDBJ whole genome shotgun (WGS) entry which is preliminary data.</text>
</comment>
<keyword evidence="4" id="KW-1185">Reference proteome</keyword>
<dbReference type="Proteomes" id="UP000186817">
    <property type="component" value="Unassembled WGS sequence"/>
</dbReference>
<organism evidence="3 4">
    <name type="scientific">Symbiodinium microadriaticum</name>
    <name type="common">Dinoflagellate</name>
    <name type="synonym">Zooxanthella microadriatica</name>
    <dbReference type="NCBI Taxonomy" id="2951"/>
    <lineage>
        <taxon>Eukaryota</taxon>
        <taxon>Sar</taxon>
        <taxon>Alveolata</taxon>
        <taxon>Dinophyceae</taxon>
        <taxon>Suessiales</taxon>
        <taxon>Symbiodiniaceae</taxon>
        <taxon>Symbiodinium</taxon>
    </lineage>
</organism>
<feature type="transmembrane region" description="Helical" evidence="2">
    <location>
        <begin position="582"/>
        <end position="602"/>
    </location>
</feature>
<feature type="transmembrane region" description="Helical" evidence="2">
    <location>
        <begin position="467"/>
        <end position="484"/>
    </location>
</feature>
<feature type="transmembrane region" description="Helical" evidence="2">
    <location>
        <begin position="238"/>
        <end position="258"/>
    </location>
</feature>